<feature type="domain" description="CUB" evidence="3">
    <location>
        <begin position="181"/>
        <end position="335"/>
    </location>
</feature>
<dbReference type="PROSITE" id="PS01180">
    <property type="entry name" value="CUB"/>
    <property type="match status" value="2"/>
</dbReference>
<accession>A0A8B7NXP0</accession>
<evidence type="ECO:0000256" key="2">
    <source>
        <dbReference type="PROSITE-ProRule" id="PRU00059"/>
    </source>
</evidence>
<dbReference type="RefSeq" id="XP_018018538.1">
    <property type="nucleotide sequence ID" value="XM_018163049.1"/>
</dbReference>
<dbReference type="PANTHER" id="PTHR33236:SF5">
    <property type="entry name" value="CUB DOMAIN-CONTAINING PROTEIN"/>
    <property type="match status" value="1"/>
</dbReference>
<dbReference type="SUPFAM" id="SSF49854">
    <property type="entry name" value="Spermadhesin, CUB domain"/>
    <property type="match status" value="1"/>
</dbReference>
<organism evidence="4 5">
    <name type="scientific">Hyalella azteca</name>
    <name type="common">Amphipod</name>
    <dbReference type="NCBI Taxonomy" id="294128"/>
    <lineage>
        <taxon>Eukaryota</taxon>
        <taxon>Metazoa</taxon>
        <taxon>Ecdysozoa</taxon>
        <taxon>Arthropoda</taxon>
        <taxon>Crustacea</taxon>
        <taxon>Multicrustacea</taxon>
        <taxon>Malacostraca</taxon>
        <taxon>Eumalacostraca</taxon>
        <taxon>Peracarida</taxon>
        <taxon>Amphipoda</taxon>
        <taxon>Senticaudata</taxon>
        <taxon>Talitrida</taxon>
        <taxon>Talitroidea</taxon>
        <taxon>Hyalellidae</taxon>
        <taxon>Hyalella</taxon>
    </lineage>
</organism>
<dbReference type="OrthoDB" id="6337346at2759"/>
<dbReference type="Gene3D" id="2.60.120.290">
    <property type="entry name" value="Spermadhesin, CUB domain"/>
    <property type="match status" value="2"/>
</dbReference>
<evidence type="ECO:0000256" key="1">
    <source>
        <dbReference type="ARBA" id="ARBA00023157"/>
    </source>
</evidence>
<dbReference type="InterPro" id="IPR058698">
    <property type="entry name" value="CUB_metazoa"/>
</dbReference>
<reference evidence="5" key="1">
    <citation type="submission" date="2025-08" db="UniProtKB">
        <authorList>
            <consortium name="RefSeq"/>
        </authorList>
    </citation>
    <scope>IDENTIFICATION</scope>
    <source>
        <tissue evidence="5">Whole organism</tissue>
    </source>
</reference>
<dbReference type="Proteomes" id="UP000694843">
    <property type="component" value="Unplaced"/>
</dbReference>
<evidence type="ECO:0000313" key="4">
    <source>
        <dbReference type="Proteomes" id="UP000694843"/>
    </source>
</evidence>
<gene>
    <name evidence="5" type="primary">LOC108675067</name>
</gene>
<name>A0A8B7NXP0_HYAAZ</name>
<dbReference type="GeneID" id="108675067"/>
<dbReference type="AlphaFoldDB" id="A0A8B7NXP0"/>
<feature type="domain" description="CUB" evidence="3">
    <location>
        <begin position="53"/>
        <end position="169"/>
    </location>
</feature>
<dbReference type="KEGG" id="hazt:108675067"/>
<keyword evidence="4" id="KW-1185">Reference proteome</keyword>
<dbReference type="InterPro" id="IPR000859">
    <property type="entry name" value="CUB_dom"/>
</dbReference>
<feature type="non-terminal residue" evidence="5">
    <location>
        <position position="1"/>
    </location>
</feature>
<feature type="disulfide bond" evidence="2">
    <location>
        <begin position="53"/>
        <end position="80"/>
    </location>
</feature>
<proteinExistence type="predicted"/>
<dbReference type="InterPro" id="IPR035914">
    <property type="entry name" value="Sperma_CUB_dom_sf"/>
</dbReference>
<evidence type="ECO:0000259" key="3">
    <source>
        <dbReference type="PROSITE" id="PS01180"/>
    </source>
</evidence>
<comment type="caution">
    <text evidence="2">Lacks conserved residue(s) required for the propagation of feature annotation.</text>
</comment>
<sequence length="337" mass="35570">LFQFITISPDICTTTANTQGICYSATDCTNLQGTASGTCAAGFGVCCTFTRNCDSSTNVNGTLFQNPEYPSATTTAPGSCKLTVVPVNENICQIRLDLMEFTLAQPDENGVCADDFLQVTGGTTSIPTICGQNNLQHLYVNVSPGSGSVSINVDTSIPGAKWNISVTQIECSSPYRAPAGCLQYFTNTYGTIKSFNYDATTFSTTTTPTATTQLASQVYGACIKSQSGYCSVAYKKTSDMPNDFTFSMSGANVLPPGTTPPSSSGSVDCTADYVLIPMGTITDTNTPADRFCGLNFPNKVESSVQPFALYVVTDGTEAPNNDGSNVGFSIDYKMQTC</sequence>
<evidence type="ECO:0000313" key="5">
    <source>
        <dbReference type="RefSeq" id="XP_018018538.1"/>
    </source>
</evidence>
<dbReference type="PANTHER" id="PTHR33236">
    <property type="entry name" value="INTRAFLAGELLAR TRANSPORT PROTEIN 122 FAMILY PROTEIN-RELATED"/>
    <property type="match status" value="1"/>
</dbReference>
<dbReference type="Pfam" id="PF26080">
    <property type="entry name" value="CUB_animal"/>
    <property type="match status" value="1"/>
</dbReference>
<protein>
    <submittedName>
        <fullName evidence="5">Uncharacterized protein LOC108675067</fullName>
    </submittedName>
</protein>
<dbReference type="OMA" id="HICFRRE"/>
<keyword evidence="1 2" id="KW-1015">Disulfide bond</keyword>